<dbReference type="AlphaFoldDB" id="A0A1M2VLI4"/>
<feature type="region of interest" description="Disordered" evidence="1">
    <location>
        <begin position="339"/>
        <end position="382"/>
    </location>
</feature>
<proteinExistence type="predicted"/>
<feature type="compositionally biased region" description="Low complexity" evidence="1">
    <location>
        <begin position="267"/>
        <end position="283"/>
    </location>
</feature>
<feature type="region of interest" description="Disordered" evidence="1">
    <location>
        <begin position="490"/>
        <end position="613"/>
    </location>
</feature>
<feature type="compositionally biased region" description="Acidic residues" evidence="1">
    <location>
        <begin position="495"/>
        <end position="512"/>
    </location>
</feature>
<feature type="compositionally biased region" description="Polar residues" evidence="1">
    <location>
        <begin position="578"/>
        <end position="587"/>
    </location>
</feature>
<feature type="region of interest" description="Disordered" evidence="1">
    <location>
        <begin position="1"/>
        <end position="30"/>
    </location>
</feature>
<evidence type="ECO:0000313" key="3">
    <source>
        <dbReference type="Proteomes" id="UP000184267"/>
    </source>
</evidence>
<dbReference type="Proteomes" id="UP000184267">
    <property type="component" value="Unassembled WGS sequence"/>
</dbReference>
<sequence>MPSSSPDDLTSPVSAGSAPSWARPRTPLPPHRLAKLANALGVSTPVPAIYSVSSPSPSYAPSPIVPSTAASSAFDFRRSPTPSAASGHTYTPATQTSKYLLHVMPPNHLPHESETSYDNELLPPPPTASGYHAQFRRGILVPVYPTLQSQLAAIAKEYALPSTVGLVLYLINSSSAAQASMRLGNMVEDEQDVPGPRLSEDIWRHIWVRVLKAEREDMPSSAVRTKGLGFGTPAAQSSPSLLQDVMTTQNSLRPLLSPMRTETPQLITPSPSTTTSHSAISSRSDLDSPESTTSISDGDGGNADDVSLPGLHSPALIPILAKVEFDIDKRKATWYDRWKRSRRSQHAKRAESRLDVQRRAASRAGDESGAEGEGEEDGERRPAMPLRLVDRLQATANTPVHLRPTNGRLLGPGADDEDEYAQLPDSDGEDEDEGDATARYGPGHVSGDPLADVFGTDAETWADMRAENASQRNAVNPNVVDLALDGAALSALPDPAEDGEEMQAEDDAEDIAELLRRSSRPQLSVAIPASPPQEPRRTSQGSGLSRKHVPPALNLAPSLPGAPAPTDDSAANLAYLQEETTPSSSEFAKSGDAPSDGETTHKPRRSPLDEKREGVFYDELNLGLESSYEVMLGF</sequence>
<reference evidence="2 3" key="1">
    <citation type="submission" date="2016-10" db="EMBL/GenBank/DDBJ databases">
        <title>Genome sequence of the basidiomycete white-rot fungus Trametes pubescens.</title>
        <authorList>
            <person name="Makela M.R."/>
            <person name="Granchi Z."/>
            <person name="Peng M."/>
            <person name="De Vries R.P."/>
            <person name="Grigoriev I."/>
            <person name="Riley R."/>
            <person name="Hilden K."/>
        </authorList>
    </citation>
    <scope>NUCLEOTIDE SEQUENCE [LARGE SCALE GENOMIC DNA]</scope>
    <source>
        <strain evidence="2 3">FBCC735</strain>
    </source>
</reference>
<evidence type="ECO:0000313" key="2">
    <source>
        <dbReference type="EMBL" id="OJT08438.1"/>
    </source>
</evidence>
<feature type="region of interest" description="Disordered" evidence="1">
    <location>
        <begin position="254"/>
        <end position="307"/>
    </location>
</feature>
<organism evidence="2 3">
    <name type="scientific">Trametes pubescens</name>
    <name type="common">White-rot fungus</name>
    <dbReference type="NCBI Taxonomy" id="154538"/>
    <lineage>
        <taxon>Eukaryota</taxon>
        <taxon>Fungi</taxon>
        <taxon>Dikarya</taxon>
        <taxon>Basidiomycota</taxon>
        <taxon>Agaricomycotina</taxon>
        <taxon>Agaricomycetes</taxon>
        <taxon>Polyporales</taxon>
        <taxon>Polyporaceae</taxon>
        <taxon>Trametes</taxon>
    </lineage>
</organism>
<keyword evidence="3" id="KW-1185">Reference proteome</keyword>
<gene>
    <name evidence="2" type="ORF">TRAPUB_621</name>
</gene>
<feature type="compositionally biased region" description="Polar residues" evidence="1">
    <location>
        <begin position="1"/>
        <end position="14"/>
    </location>
</feature>
<feature type="compositionally biased region" description="Acidic residues" evidence="1">
    <location>
        <begin position="414"/>
        <end position="435"/>
    </location>
</feature>
<feature type="region of interest" description="Disordered" evidence="1">
    <location>
        <begin position="395"/>
        <end position="458"/>
    </location>
</feature>
<evidence type="ECO:0000256" key="1">
    <source>
        <dbReference type="SAM" id="MobiDB-lite"/>
    </source>
</evidence>
<name>A0A1M2VLI4_TRAPU</name>
<feature type="compositionally biased region" description="Acidic residues" evidence="1">
    <location>
        <begin position="368"/>
        <end position="377"/>
    </location>
</feature>
<feature type="region of interest" description="Disordered" evidence="1">
    <location>
        <begin position="105"/>
        <end position="125"/>
    </location>
</feature>
<dbReference type="OrthoDB" id="2526154at2759"/>
<accession>A0A1M2VLI4</accession>
<comment type="caution">
    <text evidence="2">The sequence shown here is derived from an EMBL/GenBank/DDBJ whole genome shotgun (WGS) entry which is preliminary data.</text>
</comment>
<dbReference type="EMBL" id="MNAD01001042">
    <property type="protein sequence ID" value="OJT08438.1"/>
    <property type="molecule type" value="Genomic_DNA"/>
</dbReference>
<feature type="compositionally biased region" description="Basic and acidic residues" evidence="1">
    <location>
        <begin position="348"/>
        <end position="358"/>
    </location>
</feature>
<feature type="compositionally biased region" description="Basic and acidic residues" evidence="1">
    <location>
        <begin position="598"/>
        <end position="613"/>
    </location>
</feature>
<protein>
    <submittedName>
        <fullName evidence="2">Uncharacterized protein</fullName>
    </submittedName>
</protein>